<dbReference type="Pfam" id="PF07587">
    <property type="entry name" value="PSD1"/>
    <property type="match status" value="1"/>
</dbReference>
<evidence type="ECO:0000259" key="5">
    <source>
        <dbReference type="Pfam" id="PF07635"/>
    </source>
</evidence>
<evidence type="ECO:0000256" key="2">
    <source>
        <dbReference type="SAM" id="SignalP"/>
    </source>
</evidence>
<dbReference type="Pfam" id="PF07635">
    <property type="entry name" value="PSCyt1"/>
    <property type="match status" value="1"/>
</dbReference>
<feature type="domain" description="DUF1549" evidence="3">
    <location>
        <begin position="154"/>
        <end position="359"/>
    </location>
</feature>
<dbReference type="PANTHER" id="PTHR35889:SF3">
    <property type="entry name" value="F-BOX DOMAIN-CONTAINING PROTEIN"/>
    <property type="match status" value="1"/>
</dbReference>
<feature type="domain" description="Cytochrome C Planctomycete-type" evidence="5">
    <location>
        <begin position="48"/>
        <end position="107"/>
    </location>
</feature>
<dbReference type="Pfam" id="PF07583">
    <property type="entry name" value="PSCyt2"/>
    <property type="match status" value="1"/>
</dbReference>
<evidence type="ECO:0000259" key="4">
    <source>
        <dbReference type="Pfam" id="PF07587"/>
    </source>
</evidence>
<feature type="domain" description="DUF1553" evidence="4">
    <location>
        <begin position="523"/>
        <end position="779"/>
    </location>
</feature>
<dbReference type="GO" id="GO:0020037">
    <property type="term" value="F:heme binding"/>
    <property type="evidence" value="ECO:0007669"/>
    <property type="project" value="InterPro"/>
</dbReference>
<dbReference type="SUPFAM" id="SSF46626">
    <property type="entry name" value="Cytochrome c"/>
    <property type="match status" value="1"/>
</dbReference>
<feature type="signal peptide" evidence="2">
    <location>
        <begin position="1"/>
        <end position="30"/>
    </location>
</feature>
<name>A0A9X2JJR1_9BACT</name>
<gene>
    <name evidence="6" type="ORF">NG895_24405</name>
</gene>
<dbReference type="Proteomes" id="UP001155241">
    <property type="component" value="Unassembled WGS sequence"/>
</dbReference>
<protein>
    <submittedName>
        <fullName evidence="6">PSD1 and planctomycete cytochrome C domain-containing protein</fullName>
    </submittedName>
</protein>
<keyword evidence="2" id="KW-0732">Signal</keyword>
<evidence type="ECO:0000313" key="6">
    <source>
        <dbReference type="EMBL" id="MCO6047053.1"/>
    </source>
</evidence>
<sequence>MIRFALPAHCRRLTALVAALFLSGAFTQGAEEKISYSRQIQPLLAARCFACHGPDEAESGLALHEEKLAHAEPDSGTMAIVPGKPDESELLRRVASTDEWERMPPEGEPLKPAEIELLRRWIAEGGEYEKHWAFEQPQRAEPPAVENNTWVANPIDAFVLAKLEARGIEPAPPADRRVLARRVYYDVTGLPPTLEQLEEFLADERPDAYERLVDKLLASPRYGEKWARHWLDLVRYAETNSFERDAPKPFVWKYRDYVIRSLNDDKPYDQFVREQLAGDELDEVTTETMTATGYYRLGTWDDEPADALQSRYDDLDNIVSTTGQAFLGLTVGCARCHDHKIDPMPQTDYYSMLSFFADVTPYATPRGRDARQNSLRDCSPSEASRRRGEIEERMIVVRKRMTELEELAIDRMSAPDQHRSETSERRELLREKLDEHQTDAERDEYTLLRSEREELRDAQRELPPAEWVLSLATCDAQPEPTTVMMRGNPHVPGDVVTPSFPELFDDECPEIPAAPADAHSAGRRRVLADWIASPDNMLTGRVIANRVWQHHFGRGIVRSSSNFGLLGTPPTHKELLDWLSFYLIDHQWQLKSLHRLILTSSTYQMASTARPEALAVDPANDLFWRFDMRRLTAEEMRDTVLYVSGQLNEKQYGPSIYPKLSAEVLATQSRPGQDWHTSDPREAARRSIYIHVKRSLIVPELAVFDFPETDTSCEARFNTTQAAQALNLLHGEFMQTQSRHFASRVEQQAGGGIDQQLRHALHLALGREADEETVADSRKLYDQYRQQHGLNDRQAFEQVCLMVLNLNEFVFVD</sequence>
<evidence type="ECO:0000256" key="1">
    <source>
        <dbReference type="SAM" id="MobiDB-lite"/>
    </source>
</evidence>
<dbReference type="RefSeq" id="WP_252855164.1">
    <property type="nucleotide sequence ID" value="NZ_JAMXLR010000087.1"/>
</dbReference>
<dbReference type="AlphaFoldDB" id="A0A9X2JJR1"/>
<dbReference type="PANTHER" id="PTHR35889">
    <property type="entry name" value="CYCLOINULO-OLIGOSACCHARIDE FRUCTANOTRANSFERASE-RELATED"/>
    <property type="match status" value="1"/>
</dbReference>
<dbReference type="InterPro" id="IPR022655">
    <property type="entry name" value="DUF1553"/>
</dbReference>
<feature type="region of interest" description="Disordered" evidence="1">
    <location>
        <begin position="367"/>
        <end position="387"/>
    </location>
</feature>
<feature type="chain" id="PRO_5040978649" evidence="2">
    <location>
        <begin position="31"/>
        <end position="813"/>
    </location>
</feature>
<evidence type="ECO:0000259" key="3">
    <source>
        <dbReference type="Pfam" id="PF07583"/>
    </source>
</evidence>
<reference evidence="6" key="1">
    <citation type="submission" date="2022-06" db="EMBL/GenBank/DDBJ databases">
        <title>Aeoliella straminimaris, a novel planctomycete from sediments.</title>
        <authorList>
            <person name="Vitorino I.R."/>
            <person name="Lage O.M."/>
        </authorList>
    </citation>
    <scope>NUCLEOTIDE SEQUENCE</scope>
    <source>
        <strain evidence="6">ICT_H6.2</strain>
    </source>
</reference>
<dbReference type="EMBL" id="JAMXLR010000087">
    <property type="protein sequence ID" value="MCO6047053.1"/>
    <property type="molecule type" value="Genomic_DNA"/>
</dbReference>
<proteinExistence type="predicted"/>
<accession>A0A9X2JJR1</accession>
<dbReference type="InterPro" id="IPR011429">
    <property type="entry name" value="Cyt_c_Planctomycete-type"/>
</dbReference>
<comment type="caution">
    <text evidence="6">The sequence shown here is derived from an EMBL/GenBank/DDBJ whole genome shotgun (WGS) entry which is preliminary data.</text>
</comment>
<dbReference type="InterPro" id="IPR036909">
    <property type="entry name" value="Cyt_c-like_dom_sf"/>
</dbReference>
<evidence type="ECO:0000313" key="7">
    <source>
        <dbReference type="Proteomes" id="UP001155241"/>
    </source>
</evidence>
<keyword evidence="7" id="KW-1185">Reference proteome</keyword>
<organism evidence="6 7">
    <name type="scientific">Aeoliella straminimaris</name>
    <dbReference type="NCBI Taxonomy" id="2954799"/>
    <lineage>
        <taxon>Bacteria</taxon>
        <taxon>Pseudomonadati</taxon>
        <taxon>Planctomycetota</taxon>
        <taxon>Planctomycetia</taxon>
        <taxon>Pirellulales</taxon>
        <taxon>Lacipirellulaceae</taxon>
        <taxon>Aeoliella</taxon>
    </lineage>
</organism>
<dbReference type="InterPro" id="IPR011444">
    <property type="entry name" value="DUF1549"/>
</dbReference>
<dbReference type="GO" id="GO:0009055">
    <property type="term" value="F:electron transfer activity"/>
    <property type="evidence" value="ECO:0007669"/>
    <property type="project" value="InterPro"/>
</dbReference>